<evidence type="ECO:0000256" key="1">
    <source>
        <dbReference type="SAM" id="Coils"/>
    </source>
</evidence>
<comment type="caution">
    <text evidence="3">The sequence shown here is derived from an EMBL/GenBank/DDBJ whole genome shotgun (WGS) entry which is preliminary data.</text>
</comment>
<keyword evidence="4" id="KW-1185">Reference proteome</keyword>
<feature type="region of interest" description="Disordered" evidence="2">
    <location>
        <begin position="1"/>
        <end position="38"/>
    </location>
</feature>
<accession>A0A9P9DXV0</accession>
<evidence type="ECO:0000313" key="3">
    <source>
        <dbReference type="EMBL" id="KAH7127191.1"/>
    </source>
</evidence>
<keyword evidence="1" id="KW-0175">Coiled coil</keyword>
<dbReference type="EMBL" id="JAGMWT010000006">
    <property type="protein sequence ID" value="KAH7127191.1"/>
    <property type="molecule type" value="Genomic_DNA"/>
</dbReference>
<feature type="coiled-coil region" evidence="1">
    <location>
        <begin position="121"/>
        <end position="151"/>
    </location>
</feature>
<organism evidence="3 4">
    <name type="scientific">Dendryphion nanum</name>
    <dbReference type="NCBI Taxonomy" id="256645"/>
    <lineage>
        <taxon>Eukaryota</taxon>
        <taxon>Fungi</taxon>
        <taxon>Dikarya</taxon>
        <taxon>Ascomycota</taxon>
        <taxon>Pezizomycotina</taxon>
        <taxon>Dothideomycetes</taxon>
        <taxon>Pleosporomycetidae</taxon>
        <taxon>Pleosporales</taxon>
        <taxon>Torulaceae</taxon>
        <taxon>Dendryphion</taxon>
    </lineage>
</organism>
<evidence type="ECO:0000256" key="2">
    <source>
        <dbReference type="SAM" id="MobiDB-lite"/>
    </source>
</evidence>
<dbReference type="Proteomes" id="UP000700596">
    <property type="component" value="Unassembled WGS sequence"/>
</dbReference>
<evidence type="ECO:0000313" key="4">
    <source>
        <dbReference type="Proteomes" id="UP000700596"/>
    </source>
</evidence>
<proteinExistence type="predicted"/>
<feature type="region of interest" description="Disordered" evidence="2">
    <location>
        <begin position="51"/>
        <end position="92"/>
    </location>
</feature>
<sequence>MEVSTPRTAEVENADEWQTVPIRNPRKKNAREKPTSTLKETGIEKVENVSLPRRNRQNPNASQLVALGAFEKPKTESKKTRSKKPTKEAAKTAQLPNNEPLVIRMSRNDARVQLRRGSKYLRSNIEELDKKEKALAKLQEETEALRKIVDEDISTHCTASRLGLTESFLATLPRELRLMIYDTFLIPFREDLKKACENWDGYYYYRDAELRDMLHLHGLEKHPSTLIFRENKVGLFMAQEAAAYAYTKIPLCLGLVTQIKHFLVMPHDIFRLGLNPMHYVRNLRIWIGYRKKSPDGWRTTNQYCVKKPAVIQELRDEQIRCLRALLTVPEPEGFKLKLDFSVDKDYPKAAIQKTEILKDIGPILCEMEKAGFIIEFTKFWVTDRYETCEGWLGKGIEEWQQKVEELRKEVDPKVPEV</sequence>
<dbReference type="OrthoDB" id="3794847at2759"/>
<feature type="compositionally biased region" description="Basic and acidic residues" evidence="2">
    <location>
        <begin position="71"/>
        <end position="90"/>
    </location>
</feature>
<dbReference type="AlphaFoldDB" id="A0A9P9DXV0"/>
<gene>
    <name evidence="3" type="ORF">B0J11DRAFT_297467</name>
</gene>
<name>A0A9P9DXV0_9PLEO</name>
<protein>
    <submittedName>
        <fullName evidence="3">Uncharacterized protein</fullName>
    </submittedName>
</protein>
<reference evidence="3" key="1">
    <citation type="journal article" date="2021" name="Nat. Commun.">
        <title>Genetic determinants of endophytism in the Arabidopsis root mycobiome.</title>
        <authorList>
            <person name="Mesny F."/>
            <person name="Miyauchi S."/>
            <person name="Thiergart T."/>
            <person name="Pickel B."/>
            <person name="Atanasova L."/>
            <person name="Karlsson M."/>
            <person name="Huettel B."/>
            <person name="Barry K.W."/>
            <person name="Haridas S."/>
            <person name="Chen C."/>
            <person name="Bauer D."/>
            <person name="Andreopoulos W."/>
            <person name="Pangilinan J."/>
            <person name="LaButti K."/>
            <person name="Riley R."/>
            <person name="Lipzen A."/>
            <person name="Clum A."/>
            <person name="Drula E."/>
            <person name="Henrissat B."/>
            <person name="Kohler A."/>
            <person name="Grigoriev I.V."/>
            <person name="Martin F.M."/>
            <person name="Hacquard S."/>
        </authorList>
    </citation>
    <scope>NUCLEOTIDE SEQUENCE</scope>
    <source>
        <strain evidence="3">MPI-CAGE-CH-0243</strain>
    </source>
</reference>